<gene>
    <name evidence="6" type="ORF">OOZ53_20985</name>
</gene>
<dbReference type="PANTHER" id="PTHR30136:SF24">
    <property type="entry name" value="HTH-TYPE TRANSCRIPTIONAL REPRESSOR ALLR"/>
    <property type="match status" value="1"/>
</dbReference>
<evidence type="ECO:0000256" key="2">
    <source>
        <dbReference type="ARBA" id="ARBA00023125"/>
    </source>
</evidence>
<protein>
    <submittedName>
        <fullName evidence="6">IclR family transcriptional regulator</fullName>
    </submittedName>
</protein>
<dbReference type="PANTHER" id="PTHR30136">
    <property type="entry name" value="HELIX-TURN-HELIX TRANSCRIPTIONAL REGULATOR, ICLR FAMILY"/>
    <property type="match status" value="1"/>
</dbReference>
<reference evidence="6" key="1">
    <citation type="submission" date="2022-11" db="EMBL/GenBank/DDBJ databases">
        <title>Hoeflea poritis sp. nov., isolated from scleractinian coral Porites lutea.</title>
        <authorList>
            <person name="Zhang G."/>
            <person name="Wei Q."/>
            <person name="Cai L."/>
        </authorList>
    </citation>
    <scope>NUCLEOTIDE SEQUENCE</scope>
    <source>
        <strain evidence="6">E7-10</strain>
    </source>
</reference>
<keyword evidence="1" id="KW-0805">Transcription regulation</keyword>
<dbReference type="Pfam" id="PF09339">
    <property type="entry name" value="HTH_IclR"/>
    <property type="match status" value="1"/>
</dbReference>
<organism evidence="6 7">
    <name type="scientific">Hoeflea poritis</name>
    <dbReference type="NCBI Taxonomy" id="2993659"/>
    <lineage>
        <taxon>Bacteria</taxon>
        <taxon>Pseudomonadati</taxon>
        <taxon>Pseudomonadota</taxon>
        <taxon>Alphaproteobacteria</taxon>
        <taxon>Hyphomicrobiales</taxon>
        <taxon>Rhizobiaceae</taxon>
        <taxon>Hoeflea</taxon>
    </lineage>
</organism>
<evidence type="ECO:0000259" key="4">
    <source>
        <dbReference type="PROSITE" id="PS51077"/>
    </source>
</evidence>
<dbReference type="SUPFAM" id="SSF46785">
    <property type="entry name" value="Winged helix' DNA-binding domain"/>
    <property type="match status" value="1"/>
</dbReference>
<dbReference type="PROSITE" id="PS51077">
    <property type="entry name" value="HTH_ICLR"/>
    <property type="match status" value="1"/>
</dbReference>
<sequence>MSNSNQSLMRGLAILELLDKTPDTLGIRDIARTLDLSPTIVQRLVHSLVDANFARQDPQTQKYTIGYRALALGRSLMTEERLVQNALPELTALANDHHLNAYLSVISDGELTYVLAEQSAGPIAIKIRPGSKALYHTTAMGKALLAGKPRKEVDGLLANEPLTAVTKNTITDPDLFFATLERADAQGYALAEGENLDGVTSVGARIRDVHGNVVAAISVAYAPSLQPATQMETVVNLVTSAACRISLALGCPEEKLDQVTPVVEASGAA</sequence>
<evidence type="ECO:0000313" key="6">
    <source>
        <dbReference type="EMBL" id="MDA4847847.1"/>
    </source>
</evidence>
<keyword evidence="7" id="KW-1185">Reference proteome</keyword>
<evidence type="ECO:0000259" key="5">
    <source>
        <dbReference type="PROSITE" id="PS51078"/>
    </source>
</evidence>
<dbReference type="InterPro" id="IPR036390">
    <property type="entry name" value="WH_DNA-bd_sf"/>
</dbReference>
<evidence type="ECO:0000313" key="7">
    <source>
        <dbReference type="Proteomes" id="UP001148313"/>
    </source>
</evidence>
<evidence type="ECO:0000256" key="1">
    <source>
        <dbReference type="ARBA" id="ARBA00023015"/>
    </source>
</evidence>
<dbReference type="Gene3D" id="1.10.10.10">
    <property type="entry name" value="Winged helix-like DNA-binding domain superfamily/Winged helix DNA-binding domain"/>
    <property type="match status" value="1"/>
</dbReference>
<feature type="domain" description="IclR-ED" evidence="5">
    <location>
        <begin position="68"/>
        <end position="251"/>
    </location>
</feature>
<dbReference type="InterPro" id="IPR005471">
    <property type="entry name" value="Tscrpt_reg_IclR_N"/>
</dbReference>
<dbReference type="InterPro" id="IPR050707">
    <property type="entry name" value="HTH_MetabolicPath_Reg"/>
</dbReference>
<dbReference type="InterPro" id="IPR014757">
    <property type="entry name" value="Tscrpt_reg_IclR_C"/>
</dbReference>
<dbReference type="InterPro" id="IPR036388">
    <property type="entry name" value="WH-like_DNA-bd_sf"/>
</dbReference>
<dbReference type="Proteomes" id="UP001148313">
    <property type="component" value="Unassembled WGS sequence"/>
</dbReference>
<dbReference type="Pfam" id="PF01614">
    <property type="entry name" value="IclR_C"/>
    <property type="match status" value="1"/>
</dbReference>
<dbReference type="RefSeq" id="WP_271091690.1">
    <property type="nucleotide sequence ID" value="NZ_JAPJZH010000016.1"/>
</dbReference>
<accession>A0ABT4VT04</accession>
<feature type="domain" description="HTH iclR-type" evidence="4">
    <location>
        <begin position="5"/>
        <end position="67"/>
    </location>
</feature>
<dbReference type="InterPro" id="IPR029016">
    <property type="entry name" value="GAF-like_dom_sf"/>
</dbReference>
<dbReference type="PROSITE" id="PS51078">
    <property type="entry name" value="ICLR_ED"/>
    <property type="match status" value="1"/>
</dbReference>
<keyword evidence="2" id="KW-0238">DNA-binding</keyword>
<dbReference type="SMART" id="SM00346">
    <property type="entry name" value="HTH_ICLR"/>
    <property type="match status" value="1"/>
</dbReference>
<evidence type="ECO:0000256" key="3">
    <source>
        <dbReference type="ARBA" id="ARBA00023163"/>
    </source>
</evidence>
<proteinExistence type="predicted"/>
<dbReference type="SUPFAM" id="SSF55781">
    <property type="entry name" value="GAF domain-like"/>
    <property type="match status" value="1"/>
</dbReference>
<keyword evidence="3" id="KW-0804">Transcription</keyword>
<comment type="caution">
    <text evidence="6">The sequence shown here is derived from an EMBL/GenBank/DDBJ whole genome shotgun (WGS) entry which is preliminary data.</text>
</comment>
<dbReference type="Gene3D" id="3.30.450.40">
    <property type="match status" value="1"/>
</dbReference>
<name>A0ABT4VT04_9HYPH</name>
<dbReference type="EMBL" id="JAPJZH010000016">
    <property type="protein sequence ID" value="MDA4847847.1"/>
    <property type="molecule type" value="Genomic_DNA"/>
</dbReference>